<comment type="caution">
    <text evidence="1">The sequence shown here is derived from an EMBL/GenBank/DDBJ whole genome shotgun (WGS) entry which is preliminary data.</text>
</comment>
<dbReference type="Proteomes" id="UP001585018">
    <property type="component" value="Unassembled WGS sequence"/>
</dbReference>
<protein>
    <recommendedName>
        <fullName evidence="3">HNH endonuclease</fullName>
    </recommendedName>
</protein>
<gene>
    <name evidence="1" type="ORF">VSS30_05905</name>
</gene>
<sequence>MEAPLPSWLDPGLGTMKRAALWLVSEVGVGKTFTKEQLRAAFPGVSQVDRRMRDLRDFGWRIHTNREDATLDSHEQRFVEQGDPVWLPGRATRRAGTAAIGAGRRRKVLAKDGNMCRSCGITPGELYDGTDEAAQLDIARREVVKPGGVRTTELVTECRRCRVGGRALVADLGEVIRAAAALSPSDRRVLESWLDDDQREFTALDRLWSAYRSLPEESRAQLRSQLGAT</sequence>
<dbReference type="EMBL" id="JAYMRR010000002">
    <property type="protein sequence ID" value="MFB8748337.1"/>
    <property type="molecule type" value="Genomic_DNA"/>
</dbReference>
<proteinExistence type="predicted"/>
<dbReference type="RefSeq" id="WP_376718331.1">
    <property type="nucleotide sequence ID" value="NZ_JAYMRR010000002.1"/>
</dbReference>
<evidence type="ECO:0000313" key="2">
    <source>
        <dbReference type="Proteomes" id="UP001585018"/>
    </source>
</evidence>
<organism evidence="1 2">
    <name type="scientific">Streptomyces parvulus</name>
    <dbReference type="NCBI Taxonomy" id="146923"/>
    <lineage>
        <taxon>Bacteria</taxon>
        <taxon>Bacillati</taxon>
        <taxon>Actinomycetota</taxon>
        <taxon>Actinomycetes</taxon>
        <taxon>Kitasatosporales</taxon>
        <taxon>Streptomycetaceae</taxon>
        <taxon>Streptomyces</taxon>
    </lineage>
</organism>
<name>A0ABV5D765_9ACTN</name>
<reference evidence="1 2" key="1">
    <citation type="submission" date="2024-01" db="EMBL/GenBank/DDBJ databases">
        <title>Genome mining of biosynthetic gene clusters to explore secondary metabolites of Streptomyces sp.</title>
        <authorList>
            <person name="Baig A."/>
            <person name="Ajitkumar Shintre N."/>
            <person name="Kumar H."/>
            <person name="Anbarasu A."/>
            <person name="Ramaiah S."/>
        </authorList>
    </citation>
    <scope>NUCLEOTIDE SEQUENCE [LARGE SCALE GENOMIC DNA]</scope>
    <source>
        <strain evidence="1 2">A03</strain>
    </source>
</reference>
<keyword evidence="2" id="KW-1185">Reference proteome</keyword>
<evidence type="ECO:0008006" key="3">
    <source>
        <dbReference type="Google" id="ProtNLM"/>
    </source>
</evidence>
<evidence type="ECO:0000313" key="1">
    <source>
        <dbReference type="EMBL" id="MFB8748337.1"/>
    </source>
</evidence>
<accession>A0ABV5D765</accession>